<evidence type="ECO:0000313" key="8">
    <source>
        <dbReference type="EMBL" id="KOB71650.1"/>
    </source>
</evidence>
<dbReference type="Proteomes" id="UP000037510">
    <property type="component" value="Unassembled WGS sequence"/>
</dbReference>
<accession>A0A0L7L8J1</accession>
<dbReference type="EMBL" id="JTDY01002330">
    <property type="protein sequence ID" value="KOB71650.1"/>
    <property type="molecule type" value="Genomic_DNA"/>
</dbReference>
<feature type="domain" description="Sulfatase N-terminal" evidence="7">
    <location>
        <begin position="134"/>
        <end position="229"/>
    </location>
</feature>
<sequence>ILTPNIDALAYQGVILQQYYSEAICTPARTALLTGKYPMRLGMHGMPLFNSEDRGIPLTERLLPSYLQELGYATHLVGKWHVGMSRREYLPTARGYDTHYGMRGGFPLFLHVTHNAPHAGNNGAALQPPLFSKVVTQIDRSVGRIVRALAEKNLLDDTMIIFVSDNGAPTVGDLRNWGVNLPLRGKKDTPWEGAVRVPAFIWHSSFRPRVWNGLMHITDWLPTLIAAADGRIDKPIDGINQWDPIVQDGESRRTEVLQTVEDSDRNMYASFRAGDFKVVVGNVTGLSNGYYGAEFMKNKGPTQEYYPALRTCEVARTFEDMGLYMNIQVVEAMRAAATLRQEDTERDRHDLWDRAPKIAALLTSRLRGLWASQQRRGPPALRNEADPANFGYTWDTYITGNEIDIQNLNSLQFSLNYSVNKTSNKFSTQAAPVNCNGTTGIRNFLMSILCGLLVVLAGGISISEGNESPSNIVFIVADDLGWDDVSFHGSDQILTPNIDLLAYTGVALGRYYSHCICTPSRTALLTGKYAHTLGMQGYPLTNGEDRGLPITEKILPQYLKERGYATHLVGKWHVGHSRAEYLPTNRGFDSHFGHRGGFLDYYEYILQETWTSGKVSGLDLYRNLTADWGAEGYITDLYNEEANSTMVKKLDDSVGDIVKALYEKGILENTVIVFTTDNGGITTGSTVNYASNWPLRGTKMSPFEGGVRVAGLAWTSKMNSSNHLWNGYMHMIDWLPTLIKAAGFEPPNDIDGIDQWNAILENKESDREELFEIDDYTGFASIISGDYKLVTGNASSEYCDYHGGDLRGIIGDGPSYTDAVEKSNVYSVLGKIGKHFNMENVNVRNDIKVKCNKEGSDKICFPLNGKSCLYNIKADPCEFKDISTKNPEIISRLQAQLEAEMKRLVPRIKPTFRDPMAAPSLHNNSWTSWL</sequence>
<keyword evidence="4" id="KW-0378">Hydrolase</keyword>
<evidence type="ECO:0000256" key="1">
    <source>
        <dbReference type="ARBA" id="ARBA00001913"/>
    </source>
</evidence>
<feature type="domain" description="Sulfatase N-terminal" evidence="7">
    <location>
        <begin position="3"/>
        <end position="101"/>
    </location>
</feature>
<evidence type="ECO:0000256" key="5">
    <source>
        <dbReference type="ARBA" id="ARBA00022837"/>
    </source>
</evidence>
<feature type="domain" description="Sulfatase N-terminal" evidence="7">
    <location>
        <begin position="645"/>
        <end position="743"/>
    </location>
</feature>
<comment type="similarity">
    <text evidence="2">Belongs to the sulfatase family.</text>
</comment>
<dbReference type="GO" id="GO:0008484">
    <property type="term" value="F:sulfuric ester hydrolase activity"/>
    <property type="evidence" value="ECO:0007669"/>
    <property type="project" value="InterPro"/>
</dbReference>
<dbReference type="PANTHER" id="PTHR10342:SF264">
    <property type="entry name" value="MIP05773P-RELATED"/>
    <property type="match status" value="1"/>
</dbReference>
<organism evidence="8 9">
    <name type="scientific">Operophtera brumata</name>
    <name type="common">Winter moth</name>
    <name type="synonym">Phalaena brumata</name>
    <dbReference type="NCBI Taxonomy" id="104452"/>
    <lineage>
        <taxon>Eukaryota</taxon>
        <taxon>Metazoa</taxon>
        <taxon>Ecdysozoa</taxon>
        <taxon>Arthropoda</taxon>
        <taxon>Hexapoda</taxon>
        <taxon>Insecta</taxon>
        <taxon>Pterygota</taxon>
        <taxon>Neoptera</taxon>
        <taxon>Endopterygota</taxon>
        <taxon>Lepidoptera</taxon>
        <taxon>Glossata</taxon>
        <taxon>Ditrysia</taxon>
        <taxon>Geometroidea</taxon>
        <taxon>Geometridae</taxon>
        <taxon>Larentiinae</taxon>
        <taxon>Operophtera</taxon>
    </lineage>
</organism>
<dbReference type="Pfam" id="PF00884">
    <property type="entry name" value="Sulfatase"/>
    <property type="match status" value="4"/>
</dbReference>
<keyword evidence="5" id="KW-0106">Calcium</keyword>
<comment type="caution">
    <text evidence="8">The sequence shown here is derived from an EMBL/GenBank/DDBJ whole genome shotgun (WGS) entry which is preliminary data.</text>
</comment>
<dbReference type="InterPro" id="IPR024607">
    <property type="entry name" value="Sulfatase_CS"/>
</dbReference>
<evidence type="ECO:0000256" key="2">
    <source>
        <dbReference type="ARBA" id="ARBA00008779"/>
    </source>
</evidence>
<dbReference type="InterPro" id="IPR017850">
    <property type="entry name" value="Alkaline_phosphatase_core_sf"/>
</dbReference>
<evidence type="ECO:0000256" key="6">
    <source>
        <dbReference type="ARBA" id="ARBA00023180"/>
    </source>
</evidence>
<evidence type="ECO:0000256" key="3">
    <source>
        <dbReference type="ARBA" id="ARBA00022723"/>
    </source>
</evidence>
<name>A0A0L7L8J1_OPEBR</name>
<dbReference type="PROSITE" id="PS00149">
    <property type="entry name" value="SULFATASE_2"/>
    <property type="match status" value="2"/>
</dbReference>
<gene>
    <name evidence="8" type="ORF">OBRU01_10821</name>
</gene>
<comment type="cofactor">
    <cofactor evidence="1">
        <name>Ca(2+)</name>
        <dbReference type="ChEBI" id="CHEBI:29108"/>
    </cofactor>
</comment>
<dbReference type="PROSITE" id="PS00523">
    <property type="entry name" value="SULFATASE_1"/>
    <property type="match status" value="1"/>
</dbReference>
<keyword evidence="3" id="KW-0479">Metal-binding</keyword>
<reference evidence="8 9" key="1">
    <citation type="journal article" date="2015" name="Genome Biol. Evol.">
        <title>The genome of winter moth (Operophtera brumata) provides a genomic perspective on sexual dimorphism and phenology.</title>
        <authorList>
            <person name="Derks M.F."/>
            <person name="Smit S."/>
            <person name="Salis L."/>
            <person name="Schijlen E."/>
            <person name="Bossers A."/>
            <person name="Mateman C."/>
            <person name="Pijl A.S."/>
            <person name="de Ridder D."/>
            <person name="Groenen M.A."/>
            <person name="Visser M.E."/>
            <person name="Megens H.J."/>
        </authorList>
    </citation>
    <scope>NUCLEOTIDE SEQUENCE [LARGE SCALE GENOMIC DNA]</scope>
    <source>
        <strain evidence="8">WM2013NL</strain>
        <tissue evidence="8">Head and thorax</tissue>
    </source>
</reference>
<proteinExistence type="inferred from homology"/>
<dbReference type="PANTHER" id="PTHR10342">
    <property type="entry name" value="ARYLSULFATASE"/>
    <property type="match status" value="1"/>
</dbReference>
<feature type="domain" description="Sulfatase N-terminal" evidence="7">
    <location>
        <begin position="470"/>
        <end position="612"/>
    </location>
</feature>
<keyword evidence="9" id="KW-1185">Reference proteome</keyword>
<dbReference type="SUPFAM" id="SSF53649">
    <property type="entry name" value="Alkaline phosphatase-like"/>
    <property type="match status" value="2"/>
</dbReference>
<dbReference type="Gene3D" id="3.40.720.10">
    <property type="entry name" value="Alkaline Phosphatase, subunit A"/>
    <property type="match status" value="4"/>
</dbReference>
<dbReference type="InterPro" id="IPR000917">
    <property type="entry name" value="Sulfatase_N"/>
</dbReference>
<dbReference type="InterPro" id="IPR047115">
    <property type="entry name" value="ARSB"/>
</dbReference>
<keyword evidence="6" id="KW-0325">Glycoprotein</keyword>
<evidence type="ECO:0000313" key="9">
    <source>
        <dbReference type="Proteomes" id="UP000037510"/>
    </source>
</evidence>
<evidence type="ECO:0000256" key="4">
    <source>
        <dbReference type="ARBA" id="ARBA00022801"/>
    </source>
</evidence>
<dbReference type="STRING" id="104452.A0A0L7L8J1"/>
<dbReference type="CDD" id="cd16029">
    <property type="entry name" value="4-S"/>
    <property type="match status" value="2"/>
</dbReference>
<evidence type="ECO:0000259" key="7">
    <source>
        <dbReference type="Pfam" id="PF00884"/>
    </source>
</evidence>
<dbReference type="GO" id="GO:0046872">
    <property type="term" value="F:metal ion binding"/>
    <property type="evidence" value="ECO:0007669"/>
    <property type="project" value="UniProtKB-KW"/>
</dbReference>
<protein>
    <submittedName>
        <fullName evidence="8">Glucosinolate sulphatase</fullName>
    </submittedName>
</protein>
<feature type="non-terminal residue" evidence="8">
    <location>
        <position position="1"/>
    </location>
</feature>
<dbReference type="AlphaFoldDB" id="A0A0L7L8J1"/>